<accession>A0ABM8HGS5</accession>
<dbReference type="InterPro" id="IPR013022">
    <property type="entry name" value="Xyl_isomerase-like_TIM-brl"/>
</dbReference>
<evidence type="ECO:0000313" key="2">
    <source>
        <dbReference type="EMBL" id="BDZ75862.1"/>
    </source>
</evidence>
<dbReference type="SUPFAM" id="SSF51658">
    <property type="entry name" value="Xylose isomerase-like"/>
    <property type="match status" value="1"/>
</dbReference>
<dbReference type="PANTHER" id="PTHR12110">
    <property type="entry name" value="HYDROXYPYRUVATE ISOMERASE"/>
    <property type="match status" value="1"/>
</dbReference>
<dbReference type="RefSeq" id="WP_256194770.1">
    <property type="nucleotide sequence ID" value="NZ_AP027742.1"/>
</dbReference>
<dbReference type="Pfam" id="PF01261">
    <property type="entry name" value="AP_endonuc_2"/>
    <property type="match status" value="1"/>
</dbReference>
<dbReference type="Proteomes" id="UP001305815">
    <property type="component" value="Chromosome"/>
</dbReference>
<protein>
    <recommendedName>
        <fullName evidence="1">Xylose isomerase-like TIM barrel domain-containing protein</fullName>
    </recommendedName>
</protein>
<name>A0ABM8HGS5_9FIRM</name>
<organism evidence="2 3">
    <name type="scientific">Claveliimonas bilis</name>
    <dbReference type="NCBI Taxonomy" id="3028070"/>
    <lineage>
        <taxon>Bacteria</taxon>
        <taxon>Bacillati</taxon>
        <taxon>Bacillota</taxon>
        <taxon>Clostridia</taxon>
        <taxon>Lachnospirales</taxon>
        <taxon>Lachnospiraceae</taxon>
        <taxon>Claveliimonas</taxon>
    </lineage>
</organism>
<keyword evidence="3" id="KW-1185">Reference proteome</keyword>
<dbReference type="InterPro" id="IPR036237">
    <property type="entry name" value="Xyl_isomerase-like_sf"/>
</dbReference>
<evidence type="ECO:0000313" key="3">
    <source>
        <dbReference type="Proteomes" id="UP001305815"/>
    </source>
</evidence>
<proteinExistence type="predicted"/>
<feature type="domain" description="Xylose isomerase-like TIM barrel" evidence="1">
    <location>
        <begin position="28"/>
        <end position="299"/>
    </location>
</feature>
<dbReference type="Gene3D" id="3.20.20.150">
    <property type="entry name" value="Divalent-metal-dependent TIM barrel enzymes"/>
    <property type="match status" value="1"/>
</dbReference>
<gene>
    <name evidence="2" type="ORF">Lac1_00450</name>
</gene>
<reference evidence="3" key="1">
    <citation type="journal article" date="2023" name="Int. J. Syst. Evol. Microbiol.">
        <title>Claveliimonas bilis gen. nov., sp. nov., deoxycholic acid-producing bacteria isolated from human faeces, and reclassification of Sellimonas monacensis Zenner et al. 2021 as Claveliimonas monacensis comb. nov.</title>
        <authorList>
            <person name="Hisatomi A."/>
            <person name="Kastawa N.W.E.P.G."/>
            <person name="Song I."/>
            <person name="Ohkuma M."/>
            <person name="Fukiya S."/>
            <person name="Sakamoto M."/>
        </authorList>
    </citation>
    <scope>NUCLEOTIDE SEQUENCE [LARGE SCALE GENOMIC DNA]</scope>
    <source>
        <strain evidence="3">12BBH14</strain>
    </source>
</reference>
<dbReference type="EMBL" id="AP027742">
    <property type="protein sequence ID" value="BDZ75862.1"/>
    <property type="molecule type" value="Genomic_DNA"/>
</dbReference>
<sequence>MKLGCAVWCFTAPQYQAPYEPAIHTIGKMGFDTIELIAHNQKDVDVYYTNEKIRELRHLIASYGMELSQFAIYTELTQGLSSINEEIREEALNNFEKMVKIGYELGTGMINMVSNWVNGYECQVQYLPNYWSPFLGGGAFAELTQNMKMPEDYDGEIIWKEYIQTIQRCVDICKKYGMRFNIEGHANVIVGNSDAMLRMFDSISDPALGINLDVAWHMIQREYIPMVIEKLGKKIFHVHMRDGDGIGNYGLPPGRGINNWEDTFASLKKVGFDGSVSFELSHYMEPEKVIGDAQQFVKKVMEKIL</sequence>
<dbReference type="InterPro" id="IPR050312">
    <property type="entry name" value="IolE/XylAMocC-like"/>
</dbReference>
<evidence type="ECO:0000259" key="1">
    <source>
        <dbReference type="Pfam" id="PF01261"/>
    </source>
</evidence>